<dbReference type="Pfam" id="PF00875">
    <property type="entry name" value="DNA_photolyase"/>
    <property type="match status" value="1"/>
</dbReference>
<evidence type="ECO:0000256" key="5">
    <source>
        <dbReference type="ARBA" id="ARBA00022991"/>
    </source>
</evidence>
<keyword evidence="9" id="KW-0456">Lyase</keyword>
<gene>
    <name evidence="9" type="ORF">FCL42_15670</name>
</gene>
<evidence type="ECO:0000256" key="6">
    <source>
        <dbReference type="PIRSR" id="PIRSR602081-1"/>
    </source>
</evidence>
<evidence type="ECO:0000259" key="8">
    <source>
        <dbReference type="PROSITE" id="PS51645"/>
    </source>
</evidence>
<dbReference type="GO" id="GO:0003904">
    <property type="term" value="F:deoxyribodipyrimidine photo-lyase activity"/>
    <property type="evidence" value="ECO:0007669"/>
    <property type="project" value="TreeGrafter"/>
</dbReference>
<proteinExistence type="inferred from homology"/>
<dbReference type="GO" id="GO:0006139">
    <property type="term" value="P:nucleobase-containing compound metabolic process"/>
    <property type="evidence" value="ECO:0007669"/>
    <property type="project" value="UniProtKB-ARBA"/>
</dbReference>
<dbReference type="PROSITE" id="PS00394">
    <property type="entry name" value="DNA_PHOTOLYASES_1_1"/>
    <property type="match status" value="1"/>
</dbReference>
<reference evidence="9 10" key="1">
    <citation type="submission" date="2019-04" db="EMBL/GenBank/DDBJ databases">
        <authorList>
            <person name="Hwang J.C."/>
        </authorList>
    </citation>
    <scope>NUCLEOTIDE SEQUENCE [LARGE SCALE GENOMIC DNA]</scope>
    <source>
        <strain evidence="9 10">IMCC35002</strain>
    </source>
</reference>
<dbReference type="InterPro" id="IPR018394">
    <property type="entry name" value="DNA_photolyase_1_CS_C"/>
</dbReference>
<evidence type="ECO:0000256" key="7">
    <source>
        <dbReference type="RuleBase" id="RU004182"/>
    </source>
</evidence>
<name>A0A4U1BKK6_9GAMM</name>
<comment type="cofactor">
    <cofactor evidence="1">
        <name>(6R)-5,10-methylene-5,6,7,8-tetrahydrofolate</name>
        <dbReference type="ChEBI" id="CHEBI:15636"/>
    </cofactor>
</comment>
<dbReference type="SUPFAM" id="SSF52425">
    <property type="entry name" value="Cryptochrome/photolyase, N-terminal domain"/>
    <property type="match status" value="1"/>
</dbReference>
<dbReference type="InterPro" id="IPR036155">
    <property type="entry name" value="Crypto/Photolyase_N_sf"/>
</dbReference>
<comment type="caution">
    <text evidence="9">The sequence shown here is derived from an EMBL/GenBank/DDBJ whole genome shotgun (WGS) entry which is preliminary data.</text>
</comment>
<accession>A0A4U1BKK6</accession>
<evidence type="ECO:0000256" key="2">
    <source>
        <dbReference type="ARBA" id="ARBA00005862"/>
    </source>
</evidence>
<keyword evidence="4 6" id="KW-0274">FAD</keyword>
<protein>
    <submittedName>
        <fullName evidence="9">Deoxyribodipyrimidine photo-lyase</fullName>
    </submittedName>
</protein>
<dbReference type="PRINTS" id="PR00147">
    <property type="entry name" value="DNAPHOTLYASE"/>
</dbReference>
<dbReference type="Gene3D" id="1.10.579.10">
    <property type="entry name" value="DNA Cyclobutane Dipyrimidine Photolyase, subunit A, domain 3"/>
    <property type="match status" value="1"/>
</dbReference>
<dbReference type="InterPro" id="IPR006050">
    <property type="entry name" value="DNA_photolyase_N"/>
</dbReference>
<comment type="similarity">
    <text evidence="7">Belongs to the DNA photolyase family.</text>
</comment>
<dbReference type="PROSITE" id="PS51645">
    <property type="entry name" value="PHR_CRY_ALPHA_BETA"/>
    <property type="match status" value="1"/>
</dbReference>
<evidence type="ECO:0000256" key="3">
    <source>
        <dbReference type="ARBA" id="ARBA00022630"/>
    </source>
</evidence>
<dbReference type="RefSeq" id="WP_136864369.1">
    <property type="nucleotide sequence ID" value="NZ_SWCJ01000014.1"/>
</dbReference>
<dbReference type="OrthoDB" id="9772484at2"/>
<dbReference type="GO" id="GO:0003677">
    <property type="term" value="F:DNA binding"/>
    <property type="evidence" value="ECO:0007669"/>
    <property type="project" value="TreeGrafter"/>
</dbReference>
<keyword evidence="10" id="KW-1185">Reference proteome</keyword>
<keyword evidence="3 6" id="KW-0285">Flavoprotein</keyword>
<dbReference type="InterPro" id="IPR005101">
    <property type="entry name" value="Cryptochr/Photolyase_FAD-bd"/>
</dbReference>
<evidence type="ECO:0000256" key="4">
    <source>
        <dbReference type="ARBA" id="ARBA00022827"/>
    </source>
</evidence>
<dbReference type="Proteomes" id="UP000305675">
    <property type="component" value="Unassembled WGS sequence"/>
</dbReference>
<feature type="domain" description="Photolyase/cryptochrome alpha/beta" evidence="8">
    <location>
        <begin position="3"/>
        <end position="133"/>
    </location>
</feature>
<comment type="cofactor">
    <cofactor evidence="6">
        <name>FAD</name>
        <dbReference type="ChEBI" id="CHEBI:57692"/>
    </cofactor>
    <text evidence="6">Binds 1 FAD per subunit.</text>
</comment>
<dbReference type="Gene3D" id="3.40.50.620">
    <property type="entry name" value="HUPs"/>
    <property type="match status" value="1"/>
</dbReference>
<dbReference type="InterPro" id="IPR002081">
    <property type="entry name" value="Cryptochrome/DNA_photolyase_1"/>
</dbReference>
<dbReference type="EMBL" id="SWCJ01000014">
    <property type="protein sequence ID" value="TKB52746.1"/>
    <property type="molecule type" value="Genomic_DNA"/>
</dbReference>
<dbReference type="PANTHER" id="PTHR11455">
    <property type="entry name" value="CRYPTOCHROME"/>
    <property type="match status" value="1"/>
</dbReference>
<dbReference type="Gene3D" id="1.25.40.80">
    <property type="match status" value="1"/>
</dbReference>
<dbReference type="GO" id="GO:0006950">
    <property type="term" value="P:response to stress"/>
    <property type="evidence" value="ECO:0007669"/>
    <property type="project" value="UniProtKB-ARBA"/>
</dbReference>
<dbReference type="AlphaFoldDB" id="A0A4U1BKK6"/>
<sequence>MQPISIVWLKRDLRLTDHQPLQAAIESGHQVLLLYLFEPELLENPHYDLRHWRFVAQSIDDLNRRLAGYATEVLVMRSEAELALRELIGHFDVAGIYSHQEIGLKVTFERDKRIKQLCQHHRIPWFEFAHGAVIRGASNRDGWDAHWNRVMRSQLATPVLGDAEFVSQTQIPDSLRFELPLRWRQKQRGMQTGGPSMANKTLDSFFSERGRDYYRSISSPTSSRTACSRMSPYLAWGNVSLREVYQAVLAHWQQPGFRRSLSALSSRLHWHCHFMQKFESQNEIEFVCMNSGYDNFPYEIRDKALDAWCQGQTGVPLVDACMRCLQHTGYVNFRMRAMLVSVLCHHLNLDWRSGVTHLAMLFLDFEPGIHYPQFQMQASVTGINTIRIYNPTKQAQEQDSHGVFIKRWVPELIDVPVPQLFKPWKLTVMEAQMCGVSEDSVYLAPVFIPEQSGCEARARLWHYRSLPQVKGQVAELLSRHVRPKS</sequence>
<evidence type="ECO:0000313" key="10">
    <source>
        <dbReference type="Proteomes" id="UP000305675"/>
    </source>
</evidence>
<dbReference type="SUPFAM" id="SSF48173">
    <property type="entry name" value="Cryptochrome/photolyase FAD-binding domain"/>
    <property type="match status" value="1"/>
</dbReference>
<dbReference type="InterPro" id="IPR036134">
    <property type="entry name" value="Crypto/Photolyase_FAD-like_sf"/>
</dbReference>
<dbReference type="PANTHER" id="PTHR11455:SF9">
    <property type="entry name" value="CRYPTOCHROME CIRCADIAN CLOCK 5 ISOFORM X1"/>
    <property type="match status" value="1"/>
</dbReference>
<comment type="similarity">
    <text evidence="2">Belongs to the DNA photolyase class-1 family.</text>
</comment>
<dbReference type="Pfam" id="PF03441">
    <property type="entry name" value="FAD_binding_7"/>
    <property type="match status" value="1"/>
</dbReference>
<evidence type="ECO:0000313" key="9">
    <source>
        <dbReference type="EMBL" id="TKB52746.1"/>
    </source>
</evidence>
<organism evidence="9 10">
    <name type="scientific">Ferrimonas aestuarii</name>
    <dbReference type="NCBI Taxonomy" id="2569539"/>
    <lineage>
        <taxon>Bacteria</taxon>
        <taxon>Pseudomonadati</taxon>
        <taxon>Pseudomonadota</taxon>
        <taxon>Gammaproteobacteria</taxon>
        <taxon>Alteromonadales</taxon>
        <taxon>Ferrimonadaceae</taxon>
        <taxon>Ferrimonas</taxon>
    </lineage>
</organism>
<dbReference type="InterPro" id="IPR014729">
    <property type="entry name" value="Rossmann-like_a/b/a_fold"/>
</dbReference>
<keyword evidence="5 7" id="KW-0157">Chromophore</keyword>
<dbReference type="GO" id="GO:0009416">
    <property type="term" value="P:response to light stimulus"/>
    <property type="evidence" value="ECO:0007669"/>
    <property type="project" value="TreeGrafter"/>
</dbReference>
<evidence type="ECO:0000256" key="1">
    <source>
        <dbReference type="ARBA" id="ARBA00001932"/>
    </source>
</evidence>
<dbReference type="GO" id="GO:0071949">
    <property type="term" value="F:FAD binding"/>
    <property type="evidence" value="ECO:0007669"/>
    <property type="project" value="TreeGrafter"/>
</dbReference>
<feature type="binding site" evidence="6">
    <location>
        <position position="213"/>
    </location>
    <ligand>
        <name>FAD</name>
        <dbReference type="ChEBI" id="CHEBI:57692"/>
    </ligand>
</feature>